<dbReference type="GO" id="GO:0033116">
    <property type="term" value="C:endoplasmic reticulum-Golgi intermediate compartment membrane"/>
    <property type="evidence" value="ECO:0007669"/>
    <property type="project" value="UniProtKB-SubCell"/>
</dbReference>
<evidence type="ECO:0000313" key="12">
    <source>
        <dbReference type="EMBL" id="CBY18899.1"/>
    </source>
</evidence>
<evidence type="ECO:0000256" key="9">
    <source>
        <dbReference type="SAM" id="Phobius"/>
    </source>
</evidence>
<keyword evidence="2 9" id="KW-0812">Transmembrane</keyword>
<keyword evidence="4" id="KW-0430">Lectin</keyword>
<organism evidence="12">
    <name type="scientific">Oikopleura dioica</name>
    <name type="common">Tunicate</name>
    <dbReference type="NCBI Taxonomy" id="34765"/>
    <lineage>
        <taxon>Eukaryota</taxon>
        <taxon>Metazoa</taxon>
        <taxon>Chordata</taxon>
        <taxon>Tunicata</taxon>
        <taxon>Appendicularia</taxon>
        <taxon>Copelata</taxon>
        <taxon>Oikopleuridae</taxon>
        <taxon>Oikopleura</taxon>
    </lineage>
</organism>
<evidence type="ECO:0000256" key="6">
    <source>
        <dbReference type="ARBA" id="ARBA00023136"/>
    </source>
</evidence>
<dbReference type="InterPro" id="IPR005052">
    <property type="entry name" value="Lectin_leg"/>
</dbReference>
<dbReference type="OrthoDB" id="10265193at2759"/>
<evidence type="ECO:0000256" key="4">
    <source>
        <dbReference type="ARBA" id="ARBA00022734"/>
    </source>
</evidence>
<evidence type="ECO:0000256" key="8">
    <source>
        <dbReference type="SAM" id="Coils"/>
    </source>
</evidence>
<dbReference type="InterPro" id="IPR051136">
    <property type="entry name" value="Intracellular_Lectin-GPT"/>
</dbReference>
<evidence type="ECO:0000256" key="1">
    <source>
        <dbReference type="ARBA" id="ARBA00004151"/>
    </source>
</evidence>
<dbReference type="PROSITE" id="PS51328">
    <property type="entry name" value="L_LECTIN_LIKE"/>
    <property type="match status" value="1"/>
</dbReference>
<evidence type="ECO:0000256" key="7">
    <source>
        <dbReference type="ARBA" id="ARBA00023157"/>
    </source>
</evidence>
<dbReference type="PANTHER" id="PTHR12223">
    <property type="entry name" value="VESICULAR MANNOSE-BINDING LECTIN"/>
    <property type="match status" value="1"/>
</dbReference>
<evidence type="ECO:0000259" key="11">
    <source>
        <dbReference type="PROSITE" id="PS51328"/>
    </source>
</evidence>
<dbReference type="GO" id="GO:0005789">
    <property type="term" value="C:endoplasmic reticulum membrane"/>
    <property type="evidence" value="ECO:0007669"/>
    <property type="project" value="TreeGrafter"/>
</dbReference>
<dbReference type="InParanoid" id="E4X8X1"/>
<protein>
    <recommendedName>
        <fullName evidence="11">L-type lectin-like domain-containing protein</fullName>
    </recommendedName>
</protein>
<keyword evidence="7" id="KW-1015">Disulfide bond</keyword>
<dbReference type="Pfam" id="PF03388">
    <property type="entry name" value="Lectin_leg-like"/>
    <property type="match status" value="1"/>
</dbReference>
<evidence type="ECO:0000256" key="2">
    <source>
        <dbReference type="ARBA" id="ARBA00022692"/>
    </source>
</evidence>
<dbReference type="GO" id="GO:0005537">
    <property type="term" value="F:D-mannose binding"/>
    <property type="evidence" value="ECO:0007669"/>
    <property type="project" value="TreeGrafter"/>
</dbReference>
<feature type="chain" id="PRO_5012745485" description="L-type lectin-like domain-containing protein" evidence="10">
    <location>
        <begin position="16"/>
        <end position="500"/>
    </location>
</feature>
<dbReference type="PANTHER" id="PTHR12223:SF28">
    <property type="entry name" value="LECTIN, MANNOSE BINDING 1 LIKE"/>
    <property type="match status" value="1"/>
</dbReference>
<dbReference type="SUPFAM" id="SSF49899">
    <property type="entry name" value="Concanavalin A-like lectins/glucanases"/>
    <property type="match status" value="1"/>
</dbReference>
<keyword evidence="5 9" id="KW-1133">Transmembrane helix</keyword>
<sequence>MVVAAAVLLAAVAVAQDFNKKFEYQYSFKGPYITQTDGTIPFWSHHGHALAGDDNIRIVPSLRSRQGSVWTKKAFEKDWWEIEVFIRISGRGKVGADGMGIWYTVENGEITKNVYGAKDQWMGLGIFLDSFDNNGNHDNPKIMAFVNDGTNSYDHANDGGSTALFSCRRDFRNKPYPVRLKVRYYKSTLTIFYHAGITEFEDYEYCGSADNVVLEKGFFGMSAATGGLSDDHDVMKFLTHSITDPESNEAQPDDEEQEEIQKLEEEMKVKVEELNTKFTEDKSKFAEEHPDIVPQDTLDIGSDDPQLQLIFTVQNHIQQNIKTIAADIASVKEMIDMLPAKISVPQAQDALQDKQDIPAPGIPVESSRETIDAIRGVDGKTTKMTNDLAVLRNELSVIANAVASLKSQPEPATGNPAQDIEDAKFKKSQQDLMSNLRQDIQTMTLKIGNIERQKSQCPKIPEVSCVSSTTFVFLTALQIGVIAFLIHYKMNQEAQAKKFF</sequence>
<accession>E4X8X1</accession>
<evidence type="ECO:0000313" key="13">
    <source>
        <dbReference type="Proteomes" id="UP000001307"/>
    </source>
</evidence>
<proteinExistence type="predicted"/>
<dbReference type="Proteomes" id="UP000001307">
    <property type="component" value="Unassembled WGS sequence"/>
</dbReference>
<dbReference type="InterPro" id="IPR013320">
    <property type="entry name" value="ConA-like_dom_sf"/>
</dbReference>
<dbReference type="Gene3D" id="2.60.120.200">
    <property type="match status" value="1"/>
</dbReference>
<keyword evidence="8" id="KW-0175">Coiled coil</keyword>
<feature type="coiled-coil region" evidence="8">
    <location>
        <begin position="253"/>
        <end position="280"/>
    </location>
</feature>
<keyword evidence="13" id="KW-1185">Reference proteome</keyword>
<name>E4X8X1_OIKDI</name>
<evidence type="ECO:0000256" key="3">
    <source>
        <dbReference type="ARBA" id="ARBA00022729"/>
    </source>
</evidence>
<comment type="subcellular location">
    <subcellularLocation>
        <location evidence="1">Endoplasmic reticulum-Golgi intermediate compartment membrane</location>
        <topology evidence="1">Single-pass type I membrane protein</topology>
    </subcellularLocation>
</comment>
<dbReference type="EMBL" id="FN653030">
    <property type="protein sequence ID" value="CBY18899.1"/>
    <property type="molecule type" value="Genomic_DNA"/>
</dbReference>
<dbReference type="GO" id="GO:0000139">
    <property type="term" value="C:Golgi membrane"/>
    <property type="evidence" value="ECO:0007669"/>
    <property type="project" value="TreeGrafter"/>
</dbReference>
<dbReference type="AlphaFoldDB" id="E4X8X1"/>
<gene>
    <name evidence="12" type="ORF">GSOID_T00004316001</name>
</gene>
<evidence type="ECO:0000256" key="10">
    <source>
        <dbReference type="SAM" id="SignalP"/>
    </source>
</evidence>
<keyword evidence="6 9" id="KW-0472">Membrane</keyword>
<keyword evidence="3 10" id="KW-0732">Signal</keyword>
<feature type="transmembrane region" description="Helical" evidence="9">
    <location>
        <begin position="466"/>
        <end position="488"/>
    </location>
</feature>
<dbReference type="GO" id="GO:0006888">
    <property type="term" value="P:endoplasmic reticulum to Golgi vesicle-mediated transport"/>
    <property type="evidence" value="ECO:0007669"/>
    <property type="project" value="TreeGrafter"/>
</dbReference>
<evidence type="ECO:0000256" key="5">
    <source>
        <dbReference type="ARBA" id="ARBA00022989"/>
    </source>
</evidence>
<feature type="signal peptide" evidence="10">
    <location>
        <begin position="1"/>
        <end position="15"/>
    </location>
</feature>
<dbReference type="GO" id="GO:0030134">
    <property type="term" value="C:COPII-coated ER to Golgi transport vesicle"/>
    <property type="evidence" value="ECO:0007669"/>
    <property type="project" value="TreeGrafter"/>
</dbReference>
<feature type="domain" description="L-type lectin-like" evidence="11">
    <location>
        <begin position="20"/>
        <end position="242"/>
    </location>
</feature>
<dbReference type="FunFam" id="2.60.120.200:FF:000028">
    <property type="entry name" value="Blast:Protein ERGIC-53"/>
    <property type="match status" value="1"/>
</dbReference>
<reference evidence="12" key="1">
    <citation type="journal article" date="2010" name="Science">
        <title>Plasticity of animal genome architecture unmasked by rapid evolution of a pelagic tunicate.</title>
        <authorList>
            <person name="Denoeud F."/>
            <person name="Henriet S."/>
            <person name="Mungpakdee S."/>
            <person name="Aury J.M."/>
            <person name="Da Silva C."/>
            <person name="Brinkmann H."/>
            <person name="Mikhaleva J."/>
            <person name="Olsen L.C."/>
            <person name="Jubin C."/>
            <person name="Canestro C."/>
            <person name="Bouquet J.M."/>
            <person name="Danks G."/>
            <person name="Poulain J."/>
            <person name="Campsteijn C."/>
            <person name="Adamski M."/>
            <person name="Cross I."/>
            <person name="Yadetie F."/>
            <person name="Muffato M."/>
            <person name="Louis A."/>
            <person name="Butcher S."/>
            <person name="Tsagkogeorga G."/>
            <person name="Konrad A."/>
            <person name="Singh S."/>
            <person name="Jensen M.F."/>
            <person name="Cong E.H."/>
            <person name="Eikeseth-Otteraa H."/>
            <person name="Noel B."/>
            <person name="Anthouard V."/>
            <person name="Porcel B.M."/>
            <person name="Kachouri-Lafond R."/>
            <person name="Nishino A."/>
            <person name="Ugolini M."/>
            <person name="Chourrout P."/>
            <person name="Nishida H."/>
            <person name="Aasland R."/>
            <person name="Huzurbazar S."/>
            <person name="Westhof E."/>
            <person name="Delsuc F."/>
            <person name="Lehrach H."/>
            <person name="Reinhardt R."/>
            <person name="Weissenbach J."/>
            <person name="Roy S.W."/>
            <person name="Artiguenave F."/>
            <person name="Postlethwait J.H."/>
            <person name="Manak J.R."/>
            <person name="Thompson E.M."/>
            <person name="Jaillon O."/>
            <person name="Du Pasquier L."/>
            <person name="Boudinot P."/>
            <person name="Liberles D.A."/>
            <person name="Volff J.N."/>
            <person name="Philippe H."/>
            <person name="Lenhard B."/>
            <person name="Roest Crollius H."/>
            <person name="Wincker P."/>
            <person name="Chourrout D."/>
        </authorList>
    </citation>
    <scope>NUCLEOTIDE SEQUENCE [LARGE SCALE GENOMIC DNA]</scope>
</reference>